<reference evidence="3 4" key="1">
    <citation type="journal article" date="2012" name="Science">
        <title>The Paleozoic origin of enzymatic lignin decomposition reconstructed from 31 fungal genomes.</title>
        <authorList>
            <person name="Floudas D."/>
            <person name="Binder M."/>
            <person name="Riley R."/>
            <person name="Barry K."/>
            <person name="Blanchette R.A."/>
            <person name="Henrissat B."/>
            <person name="Martinez A.T."/>
            <person name="Otillar R."/>
            <person name="Spatafora J.W."/>
            <person name="Yadav J.S."/>
            <person name="Aerts A."/>
            <person name="Benoit I."/>
            <person name="Boyd A."/>
            <person name="Carlson A."/>
            <person name="Copeland A."/>
            <person name="Coutinho P.M."/>
            <person name="de Vries R.P."/>
            <person name="Ferreira P."/>
            <person name="Findley K."/>
            <person name="Foster B."/>
            <person name="Gaskell J."/>
            <person name="Glotzer D."/>
            <person name="Gorecki P."/>
            <person name="Heitman J."/>
            <person name="Hesse C."/>
            <person name="Hori C."/>
            <person name="Igarashi K."/>
            <person name="Jurgens J.A."/>
            <person name="Kallen N."/>
            <person name="Kersten P."/>
            <person name="Kohler A."/>
            <person name="Kuees U."/>
            <person name="Kumar T.K.A."/>
            <person name="Kuo A."/>
            <person name="LaButti K."/>
            <person name="Larrondo L.F."/>
            <person name="Lindquist E."/>
            <person name="Ling A."/>
            <person name="Lombard V."/>
            <person name="Lucas S."/>
            <person name="Lundell T."/>
            <person name="Martin R."/>
            <person name="McLaughlin D.J."/>
            <person name="Morgenstern I."/>
            <person name="Morin E."/>
            <person name="Murat C."/>
            <person name="Nagy L.G."/>
            <person name="Nolan M."/>
            <person name="Ohm R.A."/>
            <person name="Patyshakuliyeva A."/>
            <person name="Rokas A."/>
            <person name="Ruiz-Duenas F.J."/>
            <person name="Sabat G."/>
            <person name="Salamov A."/>
            <person name="Samejima M."/>
            <person name="Schmutz J."/>
            <person name="Slot J.C."/>
            <person name="St John F."/>
            <person name="Stenlid J."/>
            <person name="Sun H."/>
            <person name="Sun S."/>
            <person name="Syed K."/>
            <person name="Tsang A."/>
            <person name="Wiebenga A."/>
            <person name="Young D."/>
            <person name="Pisabarro A."/>
            <person name="Eastwood D.C."/>
            <person name="Martin F."/>
            <person name="Cullen D."/>
            <person name="Grigoriev I.V."/>
            <person name="Hibbett D.S."/>
        </authorList>
    </citation>
    <scope>NUCLEOTIDE SEQUENCE</scope>
    <source>
        <strain evidence="4">FP-58527</strain>
    </source>
</reference>
<evidence type="ECO:0000259" key="2">
    <source>
        <dbReference type="Pfam" id="PF20151"/>
    </source>
</evidence>
<sequence>MRHSALVIYEHACTLSQEADVIWSRKKTGATLLFLLNRFATAGFAVAMMILIPNWDTLLACWTVNLLLPAFQLILSIIWAAFSALRVFAITRCDWWISTFVFALGLVPVGTNLVSPSLVICVHILELTSKQVSDIRQTRALTSSELIVMIITRSCLIAADILVLIVTWKHTYILTRQAHAASLRSPMVTLLLRDGA</sequence>
<dbReference type="InParanoid" id="S8DPF5"/>
<feature type="transmembrane region" description="Helical" evidence="1">
    <location>
        <begin position="100"/>
        <end position="126"/>
    </location>
</feature>
<keyword evidence="1" id="KW-0472">Membrane</keyword>
<feature type="transmembrane region" description="Helical" evidence="1">
    <location>
        <begin position="32"/>
        <end position="52"/>
    </location>
</feature>
<keyword evidence="4" id="KW-1185">Reference proteome</keyword>
<feature type="transmembrane region" description="Helical" evidence="1">
    <location>
        <begin position="64"/>
        <end position="88"/>
    </location>
</feature>
<keyword evidence="1" id="KW-1133">Transmembrane helix</keyword>
<evidence type="ECO:0000313" key="3">
    <source>
        <dbReference type="EMBL" id="EPS94527.1"/>
    </source>
</evidence>
<evidence type="ECO:0000313" key="4">
    <source>
        <dbReference type="Proteomes" id="UP000015241"/>
    </source>
</evidence>
<dbReference type="EMBL" id="KE504230">
    <property type="protein sequence ID" value="EPS94527.1"/>
    <property type="molecule type" value="Genomic_DNA"/>
</dbReference>
<gene>
    <name evidence="3" type="ORF">FOMPIDRAFT_49807</name>
</gene>
<dbReference type="AlphaFoldDB" id="S8DPF5"/>
<proteinExistence type="predicted"/>
<dbReference type="OrthoDB" id="2804045at2759"/>
<dbReference type="InterPro" id="IPR045340">
    <property type="entry name" value="DUF6533"/>
</dbReference>
<dbReference type="Pfam" id="PF20151">
    <property type="entry name" value="DUF6533"/>
    <property type="match status" value="1"/>
</dbReference>
<dbReference type="Proteomes" id="UP000015241">
    <property type="component" value="Unassembled WGS sequence"/>
</dbReference>
<feature type="transmembrane region" description="Helical" evidence="1">
    <location>
        <begin position="146"/>
        <end position="168"/>
    </location>
</feature>
<organism evidence="3 4">
    <name type="scientific">Fomitopsis schrenkii</name>
    <name type="common">Brown rot fungus</name>
    <dbReference type="NCBI Taxonomy" id="2126942"/>
    <lineage>
        <taxon>Eukaryota</taxon>
        <taxon>Fungi</taxon>
        <taxon>Dikarya</taxon>
        <taxon>Basidiomycota</taxon>
        <taxon>Agaricomycotina</taxon>
        <taxon>Agaricomycetes</taxon>
        <taxon>Polyporales</taxon>
        <taxon>Fomitopsis</taxon>
    </lineage>
</organism>
<evidence type="ECO:0000256" key="1">
    <source>
        <dbReference type="SAM" id="Phobius"/>
    </source>
</evidence>
<protein>
    <recommendedName>
        <fullName evidence="2">DUF6533 domain-containing protein</fullName>
    </recommendedName>
</protein>
<keyword evidence="1" id="KW-0812">Transmembrane</keyword>
<accession>S8DPF5</accession>
<feature type="domain" description="DUF6533" evidence="2">
    <location>
        <begin position="5"/>
        <end position="41"/>
    </location>
</feature>
<name>S8DPF5_FOMSC</name>
<dbReference type="HOGENOM" id="CLU_053360_3_0_1"/>